<evidence type="ECO:0000256" key="1">
    <source>
        <dbReference type="ARBA" id="ARBA00022962"/>
    </source>
</evidence>
<dbReference type="InterPro" id="IPR029055">
    <property type="entry name" value="Ntn_hydrolases_N"/>
</dbReference>
<reference evidence="4 5" key="1">
    <citation type="submission" date="2021-03" db="EMBL/GenBank/DDBJ databases">
        <title>Whole genome sequence of Jiella sp. MQZ13P-4.</title>
        <authorList>
            <person name="Tuo L."/>
        </authorList>
    </citation>
    <scope>NUCLEOTIDE SEQUENCE [LARGE SCALE GENOMIC DNA]</scope>
    <source>
        <strain evidence="4 5">MQZ13P-4</strain>
    </source>
</reference>
<dbReference type="Proteomes" id="UP000664288">
    <property type="component" value="Unassembled WGS sequence"/>
</dbReference>
<sequence length="347" mass="36240">MCRLLAYAGPPVFLDSLLVEPRASLIAQSMAARRARTPVNADGSGIGWYGERHEPGLYRSVVPAWSDANLVSLCRQIRSPLFMAHVRAATSGEVSTANCHPFTDGRALFTHNGQIGRYALLRRRVEALIPDELYHLRQGSTDSEAIFLASRRAGLAGDAAGALAKTLSAIAAIRDAAGIGDAADTAATAAGMALGAASLDPAPLDPAFDFAAGAAPLDLGAAVPQIRTQPGSATGETRGPCGRDDTATIRFAAVHADGSCLTACRWADDGQPPSLYWRAIETASGRGTVIASEPSDEAEEDWHLVPPSSVLTAWPDGRMTLKPFDPLSTGRPADRPAPVALQAAANV</sequence>
<keyword evidence="5" id="KW-1185">Reference proteome</keyword>
<evidence type="ECO:0000313" key="5">
    <source>
        <dbReference type="Proteomes" id="UP000664288"/>
    </source>
</evidence>
<organism evidence="4 5">
    <name type="scientific">Jiella sonneratiae</name>
    <dbReference type="NCBI Taxonomy" id="2816856"/>
    <lineage>
        <taxon>Bacteria</taxon>
        <taxon>Pseudomonadati</taxon>
        <taxon>Pseudomonadota</taxon>
        <taxon>Alphaproteobacteria</taxon>
        <taxon>Hyphomicrobiales</taxon>
        <taxon>Aurantimonadaceae</taxon>
        <taxon>Jiella</taxon>
    </lineage>
</organism>
<dbReference type="InterPro" id="IPR052373">
    <property type="entry name" value="Gamma-glu_amide_hydrolase"/>
</dbReference>
<dbReference type="SUPFAM" id="SSF56235">
    <property type="entry name" value="N-terminal nucleophile aminohydrolases (Ntn hydrolases)"/>
    <property type="match status" value="1"/>
</dbReference>
<dbReference type="PROSITE" id="PS51278">
    <property type="entry name" value="GATASE_TYPE_2"/>
    <property type="match status" value="1"/>
</dbReference>
<evidence type="ECO:0000256" key="2">
    <source>
        <dbReference type="SAM" id="MobiDB-lite"/>
    </source>
</evidence>
<proteinExistence type="predicted"/>
<accession>A0ABS3J9H4</accession>
<dbReference type="PANTHER" id="PTHR43187">
    <property type="entry name" value="GLUTAMINE AMIDOTRANSFERASE DUG3-RELATED"/>
    <property type="match status" value="1"/>
</dbReference>
<dbReference type="RefSeq" id="WP_207352956.1">
    <property type="nucleotide sequence ID" value="NZ_JAFMPY010000037.1"/>
</dbReference>
<feature type="region of interest" description="Disordered" evidence="2">
    <location>
        <begin position="327"/>
        <end position="347"/>
    </location>
</feature>
<dbReference type="Gene3D" id="3.60.20.10">
    <property type="entry name" value="Glutamine Phosphoribosylpyrophosphate, subunit 1, domain 1"/>
    <property type="match status" value="1"/>
</dbReference>
<name>A0ABS3J9H4_9HYPH</name>
<evidence type="ECO:0000259" key="3">
    <source>
        <dbReference type="PROSITE" id="PS51278"/>
    </source>
</evidence>
<dbReference type="PANTHER" id="PTHR43187:SF1">
    <property type="entry name" value="GLUTAMINE AMIDOTRANSFERASE DUG3-RELATED"/>
    <property type="match status" value="1"/>
</dbReference>
<dbReference type="Pfam" id="PF13230">
    <property type="entry name" value="GATase_4"/>
    <property type="match status" value="1"/>
</dbReference>
<dbReference type="InterPro" id="IPR017932">
    <property type="entry name" value="GATase_2_dom"/>
</dbReference>
<dbReference type="InterPro" id="IPR026869">
    <property type="entry name" value="EgtC-like"/>
</dbReference>
<comment type="caution">
    <text evidence="4">The sequence shown here is derived from an EMBL/GenBank/DDBJ whole genome shotgun (WGS) entry which is preliminary data.</text>
</comment>
<keyword evidence="1 4" id="KW-0315">Glutamine amidotransferase</keyword>
<dbReference type="CDD" id="cd01908">
    <property type="entry name" value="YafJ"/>
    <property type="match status" value="1"/>
</dbReference>
<gene>
    <name evidence="4" type="ORF">J1C47_21960</name>
</gene>
<protein>
    <submittedName>
        <fullName evidence="4">Class II glutamine amidotransferase</fullName>
    </submittedName>
</protein>
<feature type="domain" description="Glutamine amidotransferase type-2" evidence="3">
    <location>
        <begin position="2"/>
        <end position="239"/>
    </location>
</feature>
<evidence type="ECO:0000313" key="4">
    <source>
        <dbReference type="EMBL" id="MBO0906324.1"/>
    </source>
</evidence>
<dbReference type="EMBL" id="JAFMPY010000037">
    <property type="protein sequence ID" value="MBO0906324.1"/>
    <property type="molecule type" value="Genomic_DNA"/>
</dbReference>